<sequence>MANFGKQKEVTVGGVKYILQHPGVKRSYELTDEAMKPNQQVPSMTKLFEAYMKEVIVEPKTDWDYWDEKGPSDLNKVMQEVDSFLRGEEN</sequence>
<accession>A0AB37HF25</accession>
<evidence type="ECO:0000313" key="1">
    <source>
        <dbReference type="EMBL" id="QQX25954.1"/>
    </source>
</evidence>
<reference evidence="1 2" key="1">
    <citation type="submission" date="2020-12" db="EMBL/GenBank/DDBJ databases">
        <title>Taxonomic evaluation of the Bacillus sporothermodurans group of bacteria based on whole genome sequences.</title>
        <authorList>
            <person name="Fiedler G."/>
            <person name="Herbstmann A.-D."/>
            <person name="Doll E."/>
            <person name="Wenning M."/>
            <person name="Brinks E."/>
            <person name="Kabisch J."/>
            <person name="Breitenwieser F."/>
            <person name="Lappann M."/>
            <person name="Boehnlein C."/>
            <person name="Franz C."/>
        </authorList>
    </citation>
    <scope>NUCLEOTIDE SEQUENCE [LARGE SCALE GENOMIC DNA]</scope>
    <source>
        <strain evidence="1 2">DSM 10599</strain>
    </source>
</reference>
<dbReference type="KEGG" id="hspo:JGZ69_03130"/>
<dbReference type="RefSeq" id="WP_107958042.1">
    <property type="nucleotide sequence ID" value="NZ_CP066701.1"/>
</dbReference>
<dbReference type="EMBL" id="CP066701">
    <property type="protein sequence ID" value="QQX25954.1"/>
    <property type="molecule type" value="Genomic_DNA"/>
</dbReference>
<proteinExistence type="predicted"/>
<name>A0AB37HF25_9BACI</name>
<gene>
    <name evidence="1" type="ORF">JGZ69_03130</name>
</gene>
<protein>
    <submittedName>
        <fullName evidence="1">Uncharacterized protein</fullName>
    </submittedName>
</protein>
<dbReference type="AlphaFoldDB" id="A0AB37HF25"/>
<organism evidence="1 2">
    <name type="scientific">Heyndrickxia sporothermodurans</name>
    <dbReference type="NCBI Taxonomy" id="46224"/>
    <lineage>
        <taxon>Bacteria</taxon>
        <taxon>Bacillati</taxon>
        <taxon>Bacillota</taxon>
        <taxon>Bacilli</taxon>
        <taxon>Bacillales</taxon>
        <taxon>Bacillaceae</taxon>
        <taxon>Heyndrickxia</taxon>
    </lineage>
</organism>
<dbReference type="Proteomes" id="UP000595512">
    <property type="component" value="Chromosome"/>
</dbReference>
<evidence type="ECO:0000313" key="2">
    <source>
        <dbReference type="Proteomes" id="UP000595512"/>
    </source>
</evidence>